<sequence length="273" mass="30768">MHFCTATSIKVTIANPKRFQFSRCVGFEAIAICALVSDEWIRINDNSRNVAQLDDNSSMRSNNHLSYVSSFARVDRCKGVGIRHFWRTAKFGSFVNMKSVYHTTYRFDGNVLMDCVTPLIANFFYVLIVFCFVIVVKSTLACILNIISTSGFLNWLKRNTILEMSSMMLAVLACIIILLMGAMIYSVNPFSGVTVGAGSVLIAVSGVSSFFAAAVSLRRKCRIARQRRLENQRLLCARSLRSWREVGRHSEDILPIIDFERYLDSWATPVDSP</sequence>
<feature type="transmembrane region" description="Helical" evidence="1">
    <location>
        <begin position="168"/>
        <end position="187"/>
    </location>
</feature>
<name>J9EZG6_WUCBA</name>
<proteinExistence type="predicted"/>
<evidence type="ECO:0000313" key="3">
    <source>
        <dbReference type="Proteomes" id="UP000004810"/>
    </source>
</evidence>
<reference evidence="3" key="1">
    <citation type="submission" date="2012-08" db="EMBL/GenBank/DDBJ databases">
        <title>The Genome Sequence of Wuchereria bancrofti.</title>
        <authorList>
            <person name="Nutman T.B."/>
            <person name="Fink D.L."/>
            <person name="Russ C."/>
            <person name="Young S."/>
            <person name="Zeng Q."/>
            <person name="Koehrsen M."/>
            <person name="Alvarado L."/>
            <person name="Berlin A."/>
            <person name="Chapman S.B."/>
            <person name="Chen Z."/>
            <person name="Freedman E."/>
            <person name="Gellesch M."/>
            <person name="Goldberg J."/>
            <person name="Griggs A."/>
            <person name="Gujja S."/>
            <person name="Heilman E.R."/>
            <person name="Heiman D."/>
            <person name="Hepburn T."/>
            <person name="Howarth C."/>
            <person name="Jen D."/>
            <person name="Larson L."/>
            <person name="Lewis B."/>
            <person name="Mehta T."/>
            <person name="Park D."/>
            <person name="Pearson M."/>
            <person name="Roberts A."/>
            <person name="Saif S."/>
            <person name="Shea T."/>
            <person name="Shenoy N."/>
            <person name="Sisk P."/>
            <person name="Stolte C."/>
            <person name="Sykes S."/>
            <person name="Walk T."/>
            <person name="White J."/>
            <person name="Yandava C."/>
            <person name="Haas B."/>
            <person name="Henn M.R."/>
            <person name="Nusbaum C."/>
            <person name="Birren B."/>
        </authorList>
    </citation>
    <scope>NUCLEOTIDE SEQUENCE [LARGE SCALE GENOMIC DNA]</scope>
    <source>
        <strain evidence="3">NA</strain>
    </source>
</reference>
<dbReference type="AlphaFoldDB" id="J9EZG6"/>
<feature type="transmembrane region" description="Helical" evidence="1">
    <location>
        <begin position="193"/>
        <end position="217"/>
    </location>
</feature>
<feature type="transmembrane region" description="Helical" evidence="1">
    <location>
        <begin position="123"/>
        <end position="147"/>
    </location>
</feature>
<comment type="caution">
    <text evidence="2">The sequence shown here is derived from an EMBL/GenBank/DDBJ whole genome shotgun (WGS) entry which is preliminary data.</text>
</comment>
<keyword evidence="1" id="KW-0812">Transmembrane</keyword>
<protein>
    <submittedName>
        <fullName evidence="2">Uncharacterized protein</fullName>
    </submittedName>
</protein>
<organism evidence="2 3">
    <name type="scientific">Wuchereria bancrofti</name>
    <dbReference type="NCBI Taxonomy" id="6293"/>
    <lineage>
        <taxon>Eukaryota</taxon>
        <taxon>Metazoa</taxon>
        <taxon>Ecdysozoa</taxon>
        <taxon>Nematoda</taxon>
        <taxon>Chromadorea</taxon>
        <taxon>Rhabditida</taxon>
        <taxon>Spirurina</taxon>
        <taxon>Spiruromorpha</taxon>
        <taxon>Filarioidea</taxon>
        <taxon>Onchocercidae</taxon>
        <taxon>Wuchereria</taxon>
    </lineage>
</organism>
<keyword evidence="1" id="KW-0472">Membrane</keyword>
<dbReference type="EMBL" id="ADBV01000336">
    <property type="protein sequence ID" value="EJW87618.1"/>
    <property type="molecule type" value="Genomic_DNA"/>
</dbReference>
<evidence type="ECO:0000313" key="2">
    <source>
        <dbReference type="EMBL" id="EJW87618.1"/>
    </source>
</evidence>
<dbReference type="Proteomes" id="UP000004810">
    <property type="component" value="Unassembled WGS sequence"/>
</dbReference>
<evidence type="ECO:0000256" key="1">
    <source>
        <dbReference type="SAM" id="Phobius"/>
    </source>
</evidence>
<accession>J9EZG6</accession>
<keyword evidence="1" id="KW-1133">Transmembrane helix</keyword>
<gene>
    <name evidence="2" type="ORF">WUBG_01465</name>
</gene>